<evidence type="ECO:0000256" key="9">
    <source>
        <dbReference type="SAM" id="MobiDB-lite"/>
    </source>
</evidence>
<feature type="compositionally biased region" description="Basic and acidic residues" evidence="9">
    <location>
        <begin position="484"/>
        <end position="497"/>
    </location>
</feature>
<evidence type="ECO:0000256" key="5">
    <source>
        <dbReference type="ARBA" id="ARBA00022989"/>
    </source>
</evidence>
<keyword evidence="12" id="KW-1185">Reference proteome</keyword>
<dbReference type="PANTHER" id="PTHR31942:SF89">
    <property type="entry name" value="MLO-LIKE PROTEIN 3"/>
    <property type="match status" value="1"/>
</dbReference>
<accession>A0A834HHH1</accession>
<dbReference type="GO" id="GO:0005516">
    <property type="term" value="F:calmodulin binding"/>
    <property type="evidence" value="ECO:0007669"/>
    <property type="project" value="UniProtKB-KW"/>
</dbReference>
<dbReference type="PANTHER" id="PTHR31942">
    <property type="entry name" value="MLO-LIKE PROTEIN 1"/>
    <property type="match status" value="1"/>
</dbReference>
<dbReference type="EMBL" id="WJXA01000001">
    <property type="protein sequence ID" value="KAF7154027.1"/>
    <property type="molecule type" value="Genomic_DNA"/>
</dbReference>
<keyword evidence="3 8" id="KW-0812">Transmembrane</keyword>
<comment type="domain">
    <text evidence="8">The C-terminus contains a calmodulin-binding domain, which binds calmodulin in a calcium-dependent fashion.</text>
</comment>
<feature type="transmembrane region" description="Helical" evidence="10">
    <location>
        <begin position="425"/>
        <end position="449"/>
    </location>
</feature>
<evidence type="ECO:0000313" key="11">
    <source>
        <dbReference type="EMBL" id="KAF7154027.1"/>
    </source>
</evidence>
<evidence type="ECO:0000256" key="3">
    <source>
        <dbReference type="ARBA" id="ARBA00022692"/>
    </source>
</evidence>
<gene>
    <name evidence="8" type="primary">MLO</name>
    <name evidence="11" type="ORF">RHSIM_Rhsim01G0218800</name>
</gene>
<dbReference type="AlphaFoldDB" id="A0A834HHH1"/>
<evidence type="ECO:0000256" key="7">
    <source>
        <dbReference type="ARBA" id="ARBA00023265"/>
    </source>
</evidence>
<dbReference type="GO" id="GO:0006952">
    <property type="term" value="P:defense response"/>
    <property type="evidence" value="ECO:0007669"/>
    <property type="project" value="UniProtKB-KW"/>
</dbReference>
<dbReference type="GO" id="GO:0016020">
    <property type="term" value="C:membrane"/>
    <property type="evidence" value="ECO:0007669"/>
    <property type="project" value="UniProtKB-SubCell"/>
</dbReference>
<evidence type="ECO:0000256" key="6">
    <source>
        <dbReference type="ARBA" id="ARBA00023136"/>
    </source>
</evidence>
<keyword evidence="7 8" id="KW-0568">Pathogenesis-related protein</keyword>
<reference evidence="11" key="1">
    <citation type="submission" date="2019-11" db="EMBL/GenBank/DDBJ databases">
        <authorList>
            <person name="Liu Y."/>
            <person name="Hou J."/>
            <person name="Li T.-Q."/>
            <person name="Guan C.-H."/>
            <person name="Wu X."/>
            <person name="Wu H.-Z."/>
            <person name="Ling F."/>
            <person name="Zhang R."/>
            <person name="Shi X.-G."/>
            <person name="Ren J.-P."/>
            <person name="Chen E.-F."/>
            <person name="Sun J.-M."/>
        </authorList>
    </citation>
    <scope>NUCLEOTIDE SEQUENCE</scope>
    <source>
        <strain evidence="11">Adult_tree_wgs_1</strain>
        <tissue evidence="11">Leaves</tissue>
    </source>
</reference>
<comment type="similarity">
    <text evidence="2 8">Belongs to the MLO family.</text>
</comment>
<feature type="transmembrane region" description="Helical" evidence="10">
    <location>
        <begin position="70"/>
        <end position="88"/>
    </location>
</feature>
<evidence type="ECO:0000256" key="2">
    <source>
        <dbReference type="ARBA" id="ARBA00006574"/>
    </source>
</evidence>
<feature type="transmembrane region" description="Helical" evidence="10">
    <location>
        <begin position="29"/>
        <end position="49"/>
    </location>
</feature>
<comment type="caution">
    <text evidence="11">The sequence shown here is derived from an EMBL/GenBank/DDBJ whole genome shotgun (WGS) entry which is preliminary data.</text>
</comment>
<evidence type="ECO:0000256" key="10">
    <source>
        <dbReference type="SAM" id="Phobius"/>
    </source>
</evidence>
<evidence type="ECO:0000256" key="1">
    <source>
        <dbReference type="ARBA" id="ARBA00004141"/>
    </source>
</evidence>
<feature type="region of interest" description="Disordered" evidence="9">
    <location>
        <begin position="479"/>
        <end position="500"/>
    </location>
</feature>
<proteinExistence type="inferred from homology"/>
<keyword evidence="6 8" id="KW-0472">Membrane</keyword>
<evidence type="ECO:0000313" key="12">
    <source>
        <dbReference type="Proteomes" id="UP000626092"/>
    </source>
</evidence>
<evidence type="ECO:0000256" key="4">
    <source>
        <dbReference type="ARBA" id="ARBA00022821"/>
    </source>
</evidence>
<dbReference type="InterPro" id="IPR004326">
    <property type="entry name" value="Mlo"/>
</dbReference>
<evidence type="ECO:0000256" key="8">
    <source>
        <dbReference type="RuleBase" id="RU280816"/>
    </source>
</evidence>
<feature type="transmembrane region" description="Helical" evidence="10">
    <location>
        <begin position="389"/>
        <end position="413"/>
    </location>
</feature>
<dbReference type="Pfam" id="PF03094">
    <property type="entry name" value="Mlo"/>
    <property type="match status" value="1"/>
</dbReference>
<keyword evidence="5 8" id="KW-1133">Transmembrane helix</keyword>
<name>A0A834HHH1_RHOSS</name>
<keyword evidence="8" id="KW-0112">Calmodulin-binding</keyword>
<organism evidence="11 12">
    <name type="scientific">Rhododendron simsii</name>
    <name type="common">Sims's rhododendron</name>
    <dbReference type="NCBI Taxonomy" id="118357"/>
    <lineage>
        <taxon>Eukaryota</taxon>
        <taxon>Viridiplantae</taxon>
        <taxon>Streptophyta</taxon>
        <taxon>Embryophyta</taxon>
        <taxon>Tracheophyta</taxon>
        <taxon>Spermatophyta</taxon>
        <taxon>Magnoliopsida</taxon>
        <taxon>eudicotyledons</taxon>
        <taxon>Gunneridae</taxon>
        <taxon>Pentapetalae</taxon>
        <taxon>asterids</taxon>
        <taxon>Ericales</taxon>
        <taxon>Ericaceae</taxon>
        <taxon>Ericoideae</taxon>
        <taxon>Rhodoreae</taxon>
        <taxon>Rhododendron</taxon>
    </lineage>
</organism>
<comment type="function">
    <text evidence="8">May be involved in modulation of pathogen defense and leaf cell death.</text>
</comment>
<dbReference type="Proteomes" id="UP000626092">
    <property type="component" value="Unassembled WGS sequence"/>
</dbReference>
<feature type="transmembrane region" description="Helical" evidence="10">
    <location>
        <begin position="297"/>
        <end position="316"/>
    </location>
</feature>
<sequence length="565" mass="64340">MAGGGEGGATTAAAASTSTTRSLQETPTWALATVCFIFIFGGLLIEYLIHRLTHLLKHRRKNALYEALERLKSVLMLLGFLSLLLAVTQRPISKICIPNKVANSMLPCRNTVQTKTTKALGYYSYDHVRAAAYDQADISHWERRLAEEDDSSSSSDYCGEGKTSLMSAQGMNQLSIFIFVIAVMQVVYSGVTMGLGRAKMRRWKAWEKETQTVEYLAANDPNRFRLTRQTTFGRRHMNNWTTTPVVLWIKCFFRQFFHSVAKVDYFTLRHGFIAAHLSTNSTFNFQKYIRRSLEDDFKVVVGVSPTMWFLVVIFLLVDVYGWHVYLWVSFLPLIVSVEMVLFIGTKLEVIVAKMALQLRDHNSVVKGTPVVQPNDNLFWFGHPEYVLTLIHYILFTNAFELAFFIFVTLQFGFHSCYHERVEIVIIRVVLAVTVQVLCSYITLPLYALVTQMGTHFKSAVLEDQTAHVIRQWHVGVRDKRKKERAGSKSPRRDREDSVWSYTNSRTNSLESSSHYRTPTLTEFASRPLTRDDGEIVAEEQSPAELSFADEVRIELPGDMGKSAIA</sequence>
<comment type="subcellular location">
    <subcellularLocation>
        <location evidence="1 8">Membrane</location>
        <topology evidence="1 8">Multi-pass membrane protein</topology>
    </subcellularLocation>
</comment>
<keyword evidence="4 8" id="KW-0611">Plant defense</keyword>
<protein>
    <recommendedName>
        <fullName evidence="8">MLO-like protein</fullName>
    </recommendedName>
</protein>
<feature type="transmembrane region" description="Helical" evidence="10">
    <location>
        <begin position="174"/>
        <end position="195"/>
    </location>
</feature>
<dbReference type="OrthoDB" id="1388414at2759"/>